<dbReference type="OrthoDB" id="5819582at2759"/>
<organism evidence="1 2">
    <name type="scientific">Calycina marina</name>
    <dbReference type="NCBI Taxonomy" id="1763456"/>
    <lineage>
        <taxon>Eukaryota</taxon>
        <taxon>Fungi</taxon>
        <taxon>Dikarya</taxon>
        <taxon>Ascomycota</taxon>
        <taxon>Pezizomycotina</taxon>
        <taxon>Leotiomycetes</taxon>
        <taxon>Helotiales</taxon>
        <taxon>Pezizellaceae</taxon>
        <taxon>Calycina</taxon>
    </lineage>
</organism>
<proteinExistence type="predicted"/>
<evidence type="ECO:0000313" key="1">
    <source>
        <dbReference type="EMBL" id="KAG9241202.1"/>
    </source>
</evidence>
<sequence>MNSAHFESGMPKSLQIVHSNAHELLLLILSSFFTQQHRIAPVKTSKLSDTSYLNELKGICICSILLESFARLCIELSGLAQAALDHPEVAIREAAGVALVDSVFKRGPRILLPALVSSLYIAVAAQINMSRIPKWEAMVWSSQGPPVHASMSGQIEDYARLAREKLTNVWSWERNASSYDANLWTLPTIFRASLSTCAIFFGTATLRPSFRKYIIIILYVYWILQGY</sequence>
<gene>
    <name evidence="1" type="ORF">BJ878DRAFT_483167</name>
</gene>
<name>A0A9P7YXI5_9HELO</name>
<evidence type="ECO:0000313" key="2">
    <source>
        <dbReference type="Proteomes" id="UP000887226"/>
    </source>
</evidence>
<accession>A0A9P7YXI5</accession>
<dbReference type="EMBL" id="MU254253">
    <property type="protein sequence ID" value="KAG9241202.1"/>
    <property type="molecule type" value="Genomic_DNA"/>
</dbReference>
<protein>
    <submittedName>
        <fullName evidence="1">Uncharacterized protein</fullName>
    </submittedName>
</protein>
<keyword evidence="2" id="KW-1185">Reference proteome</keyword>
<reference evidence="1" key="1">
    <citation type="journal article" date="2021" name="IMA Fungus">
        <title>Genomic characterization of three marine fungi, including Emericellopsis atlantica sp. nov. with signatures of a generalist lifestyle and marine biomass degradation.</title>
        <authorList>
            <person name="Hagestad O.C."/>
            <person name="Hou L."/>
            <person name="Andersen J.H."/>
            <person name="Hansen E.H."/>
            <person name="Altermark B."/>
            <person name="Li C."/>
            <person name="Kuhnert E."/>
            <person name="Cox R.J."/>
            <person name="Crous P.W."/>
            <person name="Spatafora J.W."/>
            <person name="Lail K."/>
            <person name="Amirebrahimi M."/>
            <person name="Lipzen A."/>
            <person name="Pangilinan J."/>
            <person name="Andreopoulos W."/>
            <person name="Hayes R.D."/>
            <person name="Ng V."/>
            <person name="Grigoriev I.V."/>
            <person name="Jackson S.A."/>
            <person name="Sutton T.D.S."/>
            <person name="Dobson A.D.W."/>
            <person name="Rama T."/>
        </authorList>
    </citation>
    <scope>NUCLEOTIDE SEQUENCE</scope>
    <source>
        <strain evidence="1">TRa3180A</strain>
    </source>
</reference>
<dbReference type="Proteomes" id="UP000887226">
    <property type="component" value="Unassembled WGS sequence"/>
</dbReference>
<dbReference type="AlphaFoldDB" id="A0A9P7YXI5"/>
<comment type="caution">
    <text evidence="1">The sequence shown here is derived from an EMBL/GenBank/DDBJ whole genome shotgun (WGS) entry which is preliminary data.</text>
</comment>